<evidence type="ECO:0000256" key="3">
    <source>
        <dbReference type="ARBA" id="ARBA00022771"/>
    </source>
</evidence>
<name>A0A2H3AZ60_9AGAR</name>
<dbReference type="GO" id="GO:0005634">
    <property type="term" value="C:nucleus"/>
    <property type="evidence" value="ECO:0007669"/>
    <property type="project" value="UniProtKB-SubCell"/>
</dbReference>
<dbReference type="Proteomes" id="UP000218334">
    <property type="component" value="Unassembled WGS sequence"/>
</dbReference>
<keyword evidence="2" id="KW-0479">Metal-binding</keyword>
<sequence>AVEQVLMLILDVATRWSSTHQMLCRTLDFRDIIDSYVSRICELQDFELSDADWKAIELVTRWLKTFRSATTQMSTTKISMLSTTHAIFWGLQDHLKKVLRSLPDGISPRLRDGVIAAHEKLSEYYYKYDESPLYTWAA</sequence>
<feature type="non-terminal residue" evidence="6">
    <location>
        <position position="138"/>
    </location>
</feature>
<evidence type="ECO:0000256" key="4">
    <source>
        <dbReference type="ARBA" id="ARBA00022833"/>
    </source>
</evidence>
<dbReference type="PANTHER" id="PTHR46481:SF10">
    <property type="entry name" value="ZINC FINGER BED DOMAIN-CONTAINING PROTEIN 39"/>
    <property type="match status" value="1"/>
</dbReference>
<dbReference type="PANTHER" id="PTHR46481">
    <property type="entry name" value="ZINC FINGER BED DOMAIN-CONTAINING PROTEIN 4"/>
    <property type="match status" value="1"/>
</dbReference>
<evidence type="ECO:0000313" key="6">
    <source>
        <dbReference type="EMBL" id="PBK63979.1"/>
    </source>
</evidence>
<keyword evidence="3" id="KW-0863">Zinc-finger</keyword>
<keyword evidence="7" id="KW-1185">Reference proteome</keyword>
<dbReference type="InterPro" id="IPR012337">
    <property type="entry name" value="RNaseH-like_sf"/>
</dbReference>
<evidence type="ECO:0000256" key="1">
    <source>
        <dbReference type="ARBA" id="ARBA00004123"/>
    </source>
</evidence>
<dbReference type="GO" id="GO:0008270">
    <property type="term" value="F:zinc ion binding"/>
    <property type="evidence" value="ECO:0007669"/>
    <property type="project" value="UniProtKB-KW"/>
</dbReference>
<proteinExistence type="predicted"/>
<comment type="subcellular location">
    <subcellularLocation>
        <location evidence="1">Nucleus</location>
    </subcellularLocation>
</comment>
<gene>
    <name evidence="6" type="ORF">ARMSODRAFT_839521</name>
</gene>
<feature type="non-terminal residue" evidence="6">
    <location>
        <position position="1"/>
    </location>
</feature>
<dbReference type="InterPro" id="IPR052035">
    <property type="entry name" value="ZnF_BED_domain_contain"/>
</dbReference>
<keyword evidence="5" id="KW-0539">Nucleus</keyword>
<reference evidence="7" key="1">
    <citation type="journal article" date="2017" name="Nat. Ecol. Evol.">
        <title>Genome expansion and lineage-specific genetic innovations in the forest pathogenic fungi Armillaria.</title>
        <authorList>
            <person name="Sipos G."/>
            <person name="Prasanna A.N."/>
            <person name="Walter M.C."/>
            <person name="O'Connor E."/>
            <person name="Balint B."/>
            <person name="Krizsan K."/>
            <person name="Kiss B."/>
            <person name="Hess J."/>
            <person name="Varga T."/>
            <person name="Slot J."/>
            <person name="Riley R."/>
            <person name="Boka B."/>
            <person name="Rigling D."/>
            <person name="Barry K."/>
            <person name="Lee J."/>
            <person name="Mihaltcheva S."/>
            <person name="LaButti K."/>
            <person name="Lipzen A."/>
            <person name="Waldron R."/>
            <person name="Moloney N.M."/>
            <person name="Sperisen C."/>
            <person name="Kredics L."/>
            <person name="Vagvoelgyi C."/>
            <person name="Patrignani A."/>
            <person name="Fitzpatrick D."/>
            <person name="Nagy I."/>
            <person name="Doyle S."/>
            <person name="Anderson J.B."/>
            <person name="Grigoriev I.V."/>
            <person name="Gueldener U."/>
            <person name="Muensterkoetter M."/>
            <person name="Nagy L.G."/>
        </authorList>
    </citation>
    <scope>NUCLEOTIDE SEQUENCE [LARGE SCALE GENOMIC DNA]</scope>
    <source>
        <strain evidence="7">28-4</strain>
    </source>
</reference>
<organism evidence="6 7">
    <name type="scientific">Armillaria solidipes</name>
    <dbReference type="NCBI Taxonomy" id="1076256"/>
    <lineage>
        <taxon>Eukaryota</taxon>
        <taxon>Fungi</taxon>
        <taxon>Dikarya</taxon>
        <taxon>Basidiomycota</taxon>
        <taxon>Agaricomycotina</taxon>
        <taxon>Agaricomycetes</taxon>
        <taxon>Agaricomycetidae</taxon>
        <taxon>Agaricales</taxon>
        <taxon>Marasmiineae</taxon>
        <taxon>Physalacriaceae</taxon>
        <taxon>Armillaria</taxon>
    </lineage>
</organism>
<evidence type="ECO:0000256" key="5">
    <source>
        <dbReference type="ARBA" id="ARBA00023242"/>
    </source>
</evidence>
<accession>A0A2H3AZ60</accession>
<keyword evidence="4" id="KW-0862">Zinc</keyword>
<dbReference type="SUPFAM" id="SSF53098">
    <property type="entry name" value="Ribonuclease H-like"/>
    <property type="match status" value="1"/>
</dbReference>
<evidence type="ECO:0000313" key="7">
    <source>
        <dbReference type="Proteomes" id="UP000218334"/>
    </source>
</evidence>
<protein>
    <submittedName>
        <fullName evidence="6">Uncharacterized protein</fullName>
    </submittedName>
</protein>
<dbReference type="AlphaFoldDB" id="A0A2H3AZ60"/>
<evidence type="ECO:0000256" key="2">
    <source>
        <dbReference type="ARBA" id="ARBA00022723"/>
    </source>
</evidence>
<dbReference type="EMBL" id="KZ293455">
    <property type="protein sequence ID" value="PBK63979.1"/>
    <property type="molecule type" value="Genomic_DNA"/>
</dbReference>